<dbReference type="RefSeq" id="WP_007701394.1">
    <property type="nucleotide sequence ID" value="NZ_AOIQ01000014.1"/>
</dbReference>
<evidence type="ECO:0008006" key="4">
    <source>
        <dbReference type="Google" id="ProtNLM"/>
    </source>
</evidence>
<organism evidence="2 3">
    <name type="scientific">Halovivax asiaticus JCM 14624</name>
    <dbReference type="NCBI Taxonomy" id="1227490"/>
    <lineage>
        <taxon>Archaea</taxon>
        <taxon>Methanobacteriati</taxon>
        <taxon>Methanobacteriota</taxon>
        <taxon>Stenosarchaea group</taxon>
        <taxon>Halobacteria</taxon>
        <taxon>Halobacteriales</taxon>
        <taxon>Natrialbaceae</taxon>
        <taxon>Halovivax</taxon>
    </lineage>
</organism>
<dbReference type="AlphaFoldDB" id="M0BJL2"/>
<keyword evidence="3" id="KW-1185">Reference proteome</keyword>
<evidence type="ECO:0000313" key="3">
    <source>
        <dbReference type="Proteomes" id="UP000011560"/>
    </source>
</evidence>
<dbReference type="InterPro" id="IPR025444">
    <property type="entry name" value="Monooxy_af470"/>
</dbReference>
<feature type="region of interest" description="Disordered" evidence="1">
    <location>
        <begin position="190"/>
        <end position="216"/>
    </location>
</feature>
<sequence length="216" mass="22871">MFGSIAAGVRRAFPGVGSTADGRDESSDGGGIGEAAGSERDEMPGRGYARDGAPVHADGADEGVVFIVGMRINSFWKLHRWVPVLLAAPRLVRELEAEPESALLGSWTFLSPPRTIGFVQYWESAEALQSYARDPDRGHVDAWRTYAERGGDGAVGVWHETYPFEEYETLYSDVPPRGLGAVAGTDLVPATGASETGADRLDASGEAGERGAVDSG</sequence>
<dbReference type="Pfam" id="PF13826">
    <property type="entry name" value="Monooxy_af470-like"/>
    <property type="match status" value="1"/>
</dbReference>
<protein>
    <recommendedName>
        <fullName evidence="4">DUF4188 domain-containing protein</fullName>
    </recommendedName>
</protein>
<dbReference type="Proteomes" id="UP000011560">
    <property type="component" value="Unassembled WGS sequence"/>
</dbReference>
<feature type="region of interest" description="Disordered" evidence="1">
    <location>
        <begin position="16"/>
        <end position="54"/>
    </location>
</feature>
<proteinExistence type="predicted"/>
<evidence type="ECO:0000313" key="2">
    <source>
        <dbReference type="EMBL" id="ELZ11025.1"/>
    </source>
</evidence>
<dbReference type="EMBL" id="AOIQ01000014">
    <property type="protein sequence ID" value="ELZ11025.1"/>
    <property type="molecule type" value="Genomic_DNA"/>
</dbReference>
<evidence type="ECO:0000256" key="1">
    <source>
        <dbReference type="SAM" id="MobiDB-lite"/>
    </source>
</evidence>
<feature type="compositionally biased region" description="Basic and acidic residues" evidence="1">
    <location>
        <begin position="197"/>
        <end position="216"/>
    </location>
</feature>
<dbReference type="PATRIC" id="fig|1227490.4.peg.1929"/>
<comment type="caution">
    <text evidence="2">The sequence shown here is derived from an EMBL/GenBank/DDBJ whole genome shotgun (WGS) entry which is preliminary data.</text>
</comment>
<name>M0BJL2_9EURY</name>
<reference evidence="2 3" key="1">
    <citation type="journal article" date="2014" name="PLoS Genet.">
        <title>Phylogenetically driven sequencing of extremely halophilic archaea reveals strategies for static and dynamic osmo-response.</title>
        <authorList>
            <person name="Becker E.A."/>
            <person name="Seitzer P.M."/>
            <person name="Tritt A."/>
            <person name="Larsen D."/>
            <person name="Krusor M."/>
            <person name="Yao A.I."/>
            <person name="Wu D."/>
            <person name="Madern D."/>
            <person name="Eisen J.A."/>
            <person name="Darling A.E."/>
            <person name="Facciotti M.T."/>
        </authorList>
    </citation>
    <scope>NUCLEOTIDE SEQUENCE [LARGE SCALE GENOMIC DNA]</scope>
    <source>
        <strain evidence="2 3">JCM 14624</strain>
    </source>
</reference>
<accession>M0BJL2</accession>
<gene>
    <name evidence="2" type="ORF">C479_09448</name>
</gene>
<dbReference type="STRING" id="1227490.C479_09448"/>